<proteinExistence type="predicted"/>
<name>A0A7K0C8E7_9ACTN</name>
<feature type="DNA-binding region" description="H-T-H motif" evidence="4">
    <location>
        <begin position="32"/>
        <end position="51"/>
    </location>
</feature>
<dbReference type="InterPro" id="IPR050109">
    <property type="entry name" value="HTH-type_TetR-like_transc_reg"/>
</dbReference>
<dbReference type="InterPro" id="IPR041347">
    <property type="entry name" value="MftR_C"/>
</dbReference>
<evidence type="ECO:0000256" key="3">
    <source>
        <dbReference type="ARBA" id="ARBA00023163"/>
    </source>
</evidence>
<dbReference type="Proteomes" id="UP000487268">
    <property type="component" value="Unassembled WGS sequence"/>
</dbReference>
<dbReference type="AlphaFoldDB" id="A0A7K0C8E7"/>
<sequence length="201" mass="21066">MGLTERRKAATQLEIAREAAALFAERGADGVTAEEIARRAGVSPRTFYRYFRTKEEAVAPLLAGGAARWLELLAAAPAGLTVPQALAGAARDALAAPGEPEREAYRWTRGLLRAAAADPALRAVWLKVNQESEDALRAVLAARTGLDGRDLRTRLTAAAATAAIRVAIETWAEGDAPAAGPGSPADLGERAMRDLTAALDG</sequence>
<dbReference type="Gene3D" id="1.10.357.10">
    <property type="entry name" value="Tetracycline Repressor, domain 2"/>
    <property type="match status" value="1"/>
</dbReference>
<evidence type="ECO:0000256" key="1">
    <source>
        <dbReference type="ARBA" id="ARBA00023015"/>
    </source>
</evidence>
<reference evidence="6 7" key="1">
    <citation type="submission" date="2019-10" db="EMBL/GenBank/DDBJ databases">
        <title>Actinomadura rubteroloni sp. nov. and Actinomadura macrotermitis sp. nov., isolated from the gut of fungus growing-termite Macrotermes natalensis.</title>
        <authorList>
            <person name="Benndorf R."/>
            <person name="Martin K."/>
            <person name="Kuefner M."/>
            <person name="De Beer W."/>
            <person name="Kaster A.-K."/>
            <person name="Vollmers J."/>
            <person name="Poulsen M."/>
            <person name="Beemelmanns C."/>
        </authorList>
    </citation>
    <scope>NUCLEOTIDE SEQUENCE [LARGE SCALE GENOMIC DNA]</scope>
    <source>
        <strain evidence="6 7">RB68</strain>
    </source>
</reference>
<gene>
    <name evidence="6" type="ORF">ACRB68_77720</name>
</gene>
<dbReference type="RefSeq" id="WP_153541813.1">
    <property type="nucleotide sequence ID" value="NZ_WEGH01000007.1"/>
</dbReference>
<dbReference type="InterPro" id="IPR009057">
    <property type="entry name" value="Homeodomain-like_sf"/>
</dbReference>
<organism evidence="6 7">
    <name type="scientific">Actinomadura macrotermitis</name>
    <dbReference type="NCBI Taxonomy" id="2585200"/>
    <lineage>
        <taxon>Bacteria</taxon>
        <taxon>Bacillati</taxon>
        <taxon>Actinomycetota</taxon>
        <taxon>Actinomycetes</taxon>
        <taxon>Streptosporangiales</taxon>
        <taxon>Thermomonosporaceae</taxon>
        <taxon>Actinomadura</taxon>
    </lineage>
</organism>
<dbReference type="PROSITE" id="PS50977">
    <property type="entry name" value="HTH_TETR_2"/>
    <property type="match status" value="1"/>
</dbReference>
<dbReference type="InterPro" id="IPR001647">
    <property type="entry name" value="HTH_TetR"/>
</dbReference>
<dbReference type="SUPFAM" id="SSF46689">
    <property type="entry name" value="Homeodomain-like"/>
    <property type="match status" value="1"/>
</dbReference>
<dbReference type="GO" id="GO:0003700">
    <property type="term" value="F:DNA-binding transcription factor activity"/>
    <property type="evidence" value="ECO:0007669"/>
    <property type="project" value="TreeGrafter"/>
</dbReference>
<dbReference type="PANTHER" id="PTHR30055">
    <property type="entry name" value="HTH-TYPE TRANSCRIPTIONAL REGULATOR RUTR"/>
    <property type="match status" value="1"/>
</dbReference>
<dbReference type="EMBL" id="WEGH01000007">
    <property type="protein sequence ID" value="MQY09643.1"/>
    <property type="molecule type" value="Genomic_DNA"/>
</dbReference>
<dbReference type="Pfam" id="PF00440">
    <property type="entry name" value="TetR_N"/>
    <property type="match status" value="1"/>
</dbReference>
<keyword evidence="1" id="KW-0805">Transcription regulation</keyword>
<evidence type="ECO:0000256" key="4">
    <source>
        <dbReference type="PROSITE-ProRule" id="PRU00335"/>
    </source>
</evidence>
<evidence type="ECO:0000259" key="5">
    <source>
        <dbReference type="PROSITE" id="PS50977"/>
    </source>
</evidence>
<evidence type="ECO:0000313" key="7">
    <source>
        <dbReference type="Proteomes" id="UP000487268"/>
    </source>
</evidence>
<keyword evidence="3" id="KW-0804">Transcription</keyword>
<comment type="caution">
    <text evidence="6">The sequence shown here is derived from an EMBL/GenBank/DDBJ whole genome shotgun (WGS) entry which is preliminary data.</text>
</comment>
<accession>A0A7K0C8E7</accession>
<dbReference type="OrthoDB" id="4746440at2"/>
<evidence type="ECO:0000256" key="2">
    <source>
        <dbReference type="ARBA" id="ARBA00023125"/>
    </source>
</evidence>
<keyword evidence="2 4" id="KW-0238">DNA-binding</keyword>
<feature type="domain" description="HTH tetR-type" evidence="5">
    <location>
        <begin position="9"/>
        <end position="69"/>
    </location>
</feature>
<protein>
    <recommendedName>
        <fullName evidence="5">HTH tetR-type domain-containing protein</fullName>
    </recommendedName>
</protein>
<dbReference type="PANTHER" id="PTHR30055:SF238">
    <property type="entry name" value="MYCOFACTOCIN BIOSYNTHESIS TRANSCRIPTIONAL REGULATOR MFTR-RELATED"/>
    <property type="match status" value="1"/>
</dbReference>
<dbReference type="GO" id="GO:0000976">
    <property type="term" value="F:transcription cis-regulatory region binding"/>
    <property type="evidence" value="ECO:0007669"/>
    <property type="project" value="TreeGrafter"/>
</dbReference>
<evidence type="ECO:0000313" key="6">
    <source>
        <dbReference type="EMBL" id="MQY09643.1"/>
    </source>
</evidence>
<keyword evidence="7" id="KW-1185">Reference proteome</keyword>
<dbReference type="PRINTS" id="PR00455">
    <property type="entry name" value="HTHTETR"/>
</dbReference>
<dbReference type="Pfam" id="PF17754">
    <property type="entry name" value="TetR_C_14"/>
    <property type="match status" value="1"/>
</dbReference>